<keyword evidence="3" id="KW-1185">Reference proteome</keyword>
<dbReference type="Pfam" id="PF08238">
    <property type="entry name" value="Sel1"/>
    <property type="match status" value="3"/>
</dbReference>
<dbReference type="PANTHER" id="PTHR11102:SF160">
    <property type="entry name" value="ERAD-ASSOCIATED E3 UBIQUITIN-PROTEIN LIGASE COMPONENT HRD3"/>
    <property type="match status" value="1"/>
</dbReference>
<gene>
    <name evidence="2" type="ORF">GCM10025791_16270</name>
</gene>
<evidence type="ECO:0000313" key="2">
    <source>
        <dbReference type="EMBL" id="GAA4938907.1"/>
    </source>
</evidence>
<organism evidence="2 3">
    <name type="scientific">Halioxenophilus aromaticivorans</name>
    <dbReference type="NCBI Taxonomy" id="1306992"/>
    <lineage>
        <taxon>Bacteria</taxon>
        <taxon>Pseudomonadati</taxon>
        <taxon>Pseudomonadota</taxon>
        <taxon>Gammaproteobacteria</taxon>
        <taxon>Alteromonadales</taxon>
        <taxon>Alteromonadaceae</taxon>
        <taxon>Halioxenophilus</taxon>
    </lineage>
</organism>
<dbReference type="Gene3D" id="1.25.40.10">
    <property type="entry name" value="Tetratricopeptide repeat domain"/>
    <property type="match status" value="1"/>
</dbReference>
<dbReference type="InterPro" id="IPR006597">
    <property type="entry name" value="Sel1-like"/>
</dbReference>
<dbReference type="Proteomes" id="UP001409585">
    <property type="component" value="Unassembled WGS sequence"/>
</dbReference>
<proteinExistence type="predicted"/>
<comment type="caution">
    <text evidence="2">The sequence shown here is derived from an EMBL/GenBank/DDBJ whole genome shotgun (WGS) entry which is preliminary data.</text>
</comment>
<dbReference type="InterPro" id="IPR011990">
    <property type="entry name" value="TPR-like_helical_dom_sf"/>
</dbReference>
<reference evidence="3" key="1">
    <citation type="journal article" date="2019" name="Int. J. Syst. Evol. Microbiol.">
        <title>The Global Catalogue of Microorganisms (GCM) 10K type strain sequencing project: providing services to taxonomists for standard genome sequencing and annotation.</title>
        <authorList>
            <consortium name="The Broad Institute Genomics Platform"/>
            <consortium name="The Broad Institute Genome Sequencing Center for Infectious Disease"/>
            <person name="Wu L."/>
            <person name="Ma J."/>
        </authorList>
    </citation>
    <scope>NUCLEOTIDE SEQUENCE [LARGE SCALE GENOMIC DNA]</scope>
    <source>
        <strain evidence="3">JCM 19134</strain>
    </source>
</reference>
<dbReference type="SUPFAM" id="SSF81901">
    <property type="entry name" value="HCP-like"/>
    <property type="match status" value="1"/>
</dbReference>
<evidence type="ECO:0000256" key="1">
    <source>
        <dbReference type="SAM" id="MobiDB-lite"/>
    </source>
</evidence>
<feature type="region of interest" description="Disordered" evidence="1">
    <location>
        <begin position="287"/>
        <end position="309"/>
    </location>
</feature>
<dbReference type="RefSeq" id="WP_345419875.1">
    <property type="nucleotide sequence ID" value="NZ_AP031496.1"/>
</dbReference>
<evidence type="ECO:0008006" key="4">
    <source>
        <dbReference type="Google" id="ProtNLM"/>
    </source>
</evidence>
<protein>
    <recommendedName>
        <fullName evidence="4">Sel1 repeat family protein</fullName>
    </recommendedName>
</protein>
<dbReference type="PANTHER" id="PTHR11102">
    <property type="entry name" value="SEL-1-LIKE PROTEIN"/>
    <property type="match status" value="1"/>
</dbReference>
<dbReference type="AlphaFoldDB" id="A0AAV3U0G3"/>
<evidence type="ECO:0000313" key="3">
    <source>
        <dbReference type="Proteomes" id="UP001409585"/>
    </source>
</evidence>
<dbReference type="InterPro" id="IPR050767">
    <property type="entry name" value="Sel1_AlgK"/>
</dbReference>
<dbReference type="SMART" id="SM00671">
    <property type="entry name" value="SEL1"/>
    <property type="match status" value="3"/>
</dbReference>
<name>A0AAV3U0G3_9ALTE</name>
<dbReference type="EMBL" id="BAABLX010000009">
    <property type="protein sequence ID" value="GAA4938907.1"/>
    <property type="molecule type" value="Genomic_DNA"/>
</dbReference>
<accession>A0AAV3U0G3</accession>
<sequence>MDLIQQTRITYSAAPKTLLAALFCAVLLCGCDQEAVENSETNKSPNRPYWEITKLERPISELTVVAKRSADQRAAMKLAFEAPSVRPKYAEAHHFLAAKLYEEALPILTDLATQGYADAQYDLFIFYDKNNRGQDNLKDDQKSLHWLQKAIDQGHPAAQASMADLYHNGKNLLVQLDWAKAAEWMTISAEQGRATAQRALGLWYKLGNGVEQDPIESYKWNQLALNRYENSVSAGVLAQIVENSQGYLIDHFKLTEEQIRQAEQRAAQWEKDHPWAYQSRDDLRNYSWEAPEDFPPPPAVEAKLSAENQ</sequence>